<dbReference type="EC" id="3.1.21.-" evidence="5"/>
<feature type="binding site" evidence="4">
    <location>
        <position position="116"/>
    </location>
    <ligand>
        <name>a divalent metal cation</name>
        <dbReference type="ChEBI" id="CHEBI:60240"/>
        <label>2</label>
    </ligand>
</feature>
<dbReference type="GO" id="GO:0046872">
    <property type="term" value="F:metal ion binding"/>
    <property type="evidence" value="ECO:0007669"/>
    <property type="project" value="UniProtKB-KW"/>
</dbReference>
<evidence type="ECO:0000313" key="6">
    <source>
        <dbReference type="Proteomes" id="UP000581135"/>
    </source>
</evidence>
<evidence type="ECO:0000256" key="4">
    <source>
        <dbReference type="PIRSR" id="PIRSR005902-1"/>
    </source>
</evidence>
<keyword evidence="3 5" id="KW-0378">Hydrolase</keyword>
<protein>
    <submittedName>
        <fullName evidence="5">TatD DNase family protein</fullName>
        <ecNumber evidence="5">3.1.21.-</ecNumber>
    </submittedName>
</protein>
<proteinExistence type="inferred from homology"/>
<dbReference type="NCBIfam" id="TIGR00010">
    <property type="entry name" value="YchF/TatD family DNA exonuclease"/>
    <property type="match status" value="1"/>
</dbReference>
<gene>
    <name evidence="5" type="ORF">FHR98_001931</name>
</gene>
<comment type="caution">
    <text evidence="5">The sequence shown here is derived from an EMBL/GenBank/DDBJ whole genome shotgun (WGS) entry which is preliminary data.</text>
</comment>
<dbReference type="Proteomes" id="UP000581135">
    <property type="component" value="Unassembled WGS sequence"/>
</dbReference>
<accession>A0A839SVA8</accession>
<dbReference type="AlphaFoldDB" id="A0A839SVA8"/>
<dbReference type="GO" id="GO:0016788">
    <property type="term" value="F:hydrolase activity, acting on ester bonds"/>
    <property type="evidence" value="ECO:0007669"/>
    <property type="project" value="InterPro"/>
</dbReference>
<evidence type="ECO:0000256" key="2">
    <source>
        <dbReference type="ARBA" id="ARBA00022723"/>
    </source>
</evidence>
<reference evidence="5 6" key="1">
    <citation type="submission" date="2020-08" db="EMBL/GenBank/DDBJ databases">
        <title>Genomic Encyclopedia of Type Strains, Phase III (KMG-III): the genomes of soil and plant-associated and newly described type strains.</title>
        <authorList>
            <person name="Whitman W."/>
        </authorList>
    </citation>
    <scope>NUCLEOTIDE SEQUENCE [LARGE SCALE GENOMIC DNA]</scope>
    <source>
        <strain evidence="5 6">CECT 8803</strain>
    </source>
</reference>
<dbReference type="SUPFAM" id="SSF51556">
    <property type="entry name" value="Metallo-dependent hydrolases"/>
    <property type="match status" value="1"/>
</dbReference>
<dbReference type="PANTHER" id="PTHR46124:SF2">
    <property type="entry name" value="D-AMINOACYL-TRNA DEACYLASE"/>
    <property type="match status" value="1"/>
</dbReference>
<dbReference type="EMBL" id="JACHXA010000004">
    <property type="protein sequence ID" value="MBB3065644.1"/>
    <property type="molecule type" value="Genomic_DNA"/>
</dbReference>
<sequence length="254" mass="27958">MKDEAVDPIVARAHQAGVSGMVTISTKLSTFPQVRALADGCRGIWCTVGVHPHNADEEGQESPAQLLELAKDERVIGIGETGLDYYYDNAPREDQQRSFRSHIEAARESGLPLIVHTRDADDDTVAILRDSYQDGAFPGLIHCFTASRALAEAVLELGFYLSVSGIITFKKAEDIRETLRYAPLNRLLVETDSPFLAPVPLRGKTNEPAYVCHTAKALADLKGISLEAVETATTENFFRLFSKASFDEIRGHRQ</sequence>
<feature type="binding site" evidence="4">
    <location>
        <position position="142"/>
    </location>
    <ligand>
        <name>a divalent metal cation</name>
        <dbReference type="ChEBI" id="CHEBI:60240"/>
        <label>2</label>
    </ligand>
</feature>
<keyword evidence="6" id="KW-1185">Reference proteome</keyword>
<keyword evidence="2 4" id="KW-0479">Metal-binding</keyword>
<dbReference type="InterPro" id="IPR018228">
    <property type="entry name" value="DNase_TatD-rel_CS"/>
</dbReference>
<feature type="binding site" evidence="4">
    <location>
        <position position="192"/>
    </location>
    <ligand>
        <name>a divalent metal cation</name>
        <dbReference type="ChEBI" id="CHEBI:60240"/>
        <label>1</label>
    </ligand>
</feature>
<evidence type="ECO:0000256" key="1">
    <source>
        <dbReference type="ARBA" id="ARBA00009275"/>
    </source>
</evidence>
<dbReference type="InterPro" id="IPR015991">
    <property type="entry name" value="TatD/YcfH-like"/>
</dbReference>
<feature type="binding site" evidence="4">
    <location>
        <position position="80"/>
    </location>
    <ligand>
        <name>a divalent metal cation</name>
        <dbReference type="ChEBI" id="CHEBI:60240"/>
        <label>1</label>
    </ligand>
</feature>
<evidence type="ECO:0000313" key="5">
    <source>
        <dbReference type="EMBL" id="MBB3065644.1"/>
    </source>
</evidence>
<dbReference type="Pfam" id="PF01026">
    <property type="entry name" value="TatD_DNase"/>
    <property type="match status" value="1"/>
</dbReference>
<dbReference type="GO" id="GO:0005829">
    <property type="term" value="C:cytosol"/>
    <property type="evidence" value="ECO:0007669"/>
    <property type="project" value="TreeGrafter"/>
</dbReference>
<dbReference type="PIRSF" id="PIRSF005902">
    <property type="entry name" value="DNase_TatD"/>
    <property type="match status" value="1"/>
</dbReference>
<dbReference type="FunFam" id="3.20.20.140:FF:000005">
    <property type="entry name" value="TatD family hydrolase"/>
    <property type="match status" value="1"/>
</dbReference>
<dbReference type="InterPro" id="IPR001130">
    <property type="entry name" value="TatD-like"/>
</dbReference>
<dbReference type="PANTHER" id="PTHR46124">
    <property type="entry name" value="D-AMINOACYL-TRNA DEACYLASE"/>
    <property type="match status" value="1"/>
</dbReference>
<dbReference type="GO" id="GO:0004536">
    <property type="term" value="F:DNA nuclease activity"/>
    <property type="evidence" value="ECO:0007669"/>
    <property type="project" value="InterPro"/>
</dbReference>
<dbReference type="InterPro" id="IPR032466">
    <property type="entry name" value="Metal_Hydrolase"/>
</dbReference>
<evidence type="ECO:0000256" key="3">
    <source>
        <dbReference type="ARBA" id="ARBA00022801"/>
    </source>
</evidence>
<name>A0A839SVA8_9PROT</name>
<organism evidence="5 6">
    <name type="scientific">Limibacillus halophilus</name>
    <dbReference type="NCBI Taxonomy" id="1579333"/>
    <lineage>
        <taxon>Bacteria</taxon>
        <taxon>Pseudomonadati</taxon>
        <taxon>Pseudomonadota</taxon>
        <taxon>Alphaproteobacteria</taxon>
        <taxon>Rhodospirillales</taxon>
        <taxon>Rhodovibrionaceae</taxon>
        <taxon>Limibacillus</taxon>
    </lineage>
</organism>
<dbReference type="CDD" id="cd01310">
    <property type="entry name" value="TatD_DNAse"/>
    <property type="match status" value="1"/>
</dbReference>
<dbReference type="Gene3D" id="3.20.20.140">
    <property type="entry name" value="Metal-dependent hydrolases"/>
    <property type="match status" value="1"/>
</dbReference>
<dbReference type="PROSITE" id="PS01090">
    <property type="entry name" value="TATD_2"/>
    <property type="match status" value="1"/>
</dbReference>
<comment type="similarity">
    <text evidence="1">Belongs to the metallo-dependent hydrolases superfamily. TatD-type hydrolase family.</text>
</comment>